<dbReference type="PANTHER" id="PTHR30157">
    <property type="entry name" value="FERRIC REDUCTASE, NADPH-DEPENDENT"/>
    <property type="match status" value="1"/>
</dbReference>
<feature type="domain" description="FAD-binding FR-type" evidence="1">
    <location>
        <begin position="3"/>
        <end position="130"/>
    </location>
</feature>
<dbReference type="InterPro" id="IPR012349">
    <property type="entry name" value="Split_barrel_FMN-bd"/>
</dbReference>
<reference evidence="2" key="1">
    <citation type="submission" date="2019-09" db="EMBL/GenBank/DDBJ databases">
        <authorList>
            <person name="Teo W.F.A."/>
            <person name="Duangmal K."/>
        </authorList>
    </citation>
    <scope>NUCLEOTIDE SEQUENCE [LARGE SCALE GENOMIC DNA]</scope>
    <source>
        <strain evidence="2">K81G1</strain>
    </source>
</reference>
<dbReference type="Gene3D" id="2.30.110.10">
    <property type="entry name" value="Electron Transport, Fmn-binding Protein, Chain A"/>
    <property type="match status" value="1"/>
</dbReference>
<dbReference type="Pfam" id="PF04954">
    <property type="entry name" value="SIP"/>
    <property type="match status" value="1"/>
</dbReference>
<dbReference type="InterPro" id="IPR024029">
    <property type="entry name" value="Pyridox_Oxase_FMN-dep"/>
</dbReference>
<dbReference type="GO" id="GO:0016491">
    <property type="term" value="F:oxidoreductase activity"/>
    <property type="evidence" value="ECO:0007669"/>
    <property type="project" value="InterPro"/>
</dbReference>
<evidence type="ECO:0000259" key="1">
    <source>
        <dbReference type="PROSITE" id="PS51384"/>
    </source>
</evidence>
<dbReference type="Pfam" id="PF01243">
    <property type="entry name" value="PNPOx_N"/>
    <property type="match status" value="1"/>
</dbReference>
<evidence type="ECO:0000313" key="2">
    <source>
        <dbReference type="EMBL" id="KAA9153170.1"/>
    </source>
</evidence>
<dbReference type="PROSITE" id="PS51384">
    <property type="entry name" value="FAD_FR"/>
    <property type="match status" value="1"/>
</dbReference>
<dbReference type="InterPro" id="IPR039374">
    <property type="entry name" value="SIP_fam"/>
</dbReference>
<comment type="caution">
    <text evidence="2">The sequence shown here is derived from an EMBL/GenBank/DDBJ whole genome shotgun (WGS) entry which is preliminary data.</text>
</comment>
<proteinExistence type="predicted"/>
<dbReference type="PANTHER" id="PTHR30157:SF0">
    <property type="entry name" value="NADPH-DEPENDENT FERRIC-CHELATE REDUCTASE"/>
    <property type="match status" value="1"/>
</dbReference>
<protein>
    <recommendedName>
        <fullName evidence="1">FAD-binding FR-type domain-containing protein</fullName>
    </recommendedName>
</protein>
<accession>A0A5N0UQD5</accession>
<name>A0A5N0UQD5_9PSEU</name>
<organism evidence="2 3">
    <name type="scientific">Amycolatopsis acidicola</name>
    <dbReference type="NCBI Taxonomy" id="2596893"/>
    <lineage>
        <taxon>Bacteria</taxon>
        <taxon>Bacillati</taxon>
        <taxon>Actinomycetota</taxon>
        <taxon>Actinomycetes</taxon>
        <taxon>Pseudonocardiales</taxon>
        <taxon>Pseudonocardiaceae</taxon>
        <taxon>Amycolatopsis</taxon>
    </lineage>
</organism>
<dbReference type="NCBIfam" id="TIGR04025">
    <property type="entry name" value="PPOX_FMN_DR2398"/>
    <property type="match status" value="1"/>
</dbReference>
<evidence type="ECO:0000313" key="3">
    <source>
        <dbReference type="Proteomes" id="UP000319769"/>
    </source>
</evidence>
<dbReference type="EMBL" id="VMNW02000079">
    <property type="protein sequence ID" value="KAA9153170.1"/>
    <property type="molecule type" value="Genomic_DNA"/>
</dbReference>
<dbReference type="InterPro" id="IPR011576">
    <property type="entry name" value="Pyridox_Oxase_N"/>
</dbReference>
<dbReference type="InterPro" id="IPR007037">
    <property type="entry name" value="SIP_rossman_dom"/>
</dbReference>
<dbReference type="SUPFAM" id="SSF50475">
    <property type="entry name" value="FMN-binding split barrel"/>
    <property type="match status" value="1"/>
</dbReference>
<dbReference type="InterPro" id="IPR017927">
    <property type="entry name" value="FAD-bd_FR_type"/>
</dbReference>
<dbReference type="AlphaFoldDB" id="A0A5N0UQD5"/>
<dbReference type="CDD" id="cd06193">
    <property type="entry name" value="siderophore_interacting"/>
    <property type="match status" value="1"/>
</dbReference>
<gene>
    <name evidence="2" type="ORF">FPZ12_035210</name>
</gene>
<dbReference type="InterPro" id="IPR013113">
    <property type="entry name" value="SIP_FAD-bd"/>
</dbReference>
<dbReference type="InterPro" id="IPR039261">
    <property type="entry name" value="FNR_nucleotide-bd"/>
</dbReference>
<dbReference type="SUPFAM" id="SSF63380">
    <property type="entry name" value="Riboflavin synthase domain-like"/>
    <property type="match status" value="1"/>
</dbReference>
<dbReference type="Gene3D" id="2.40.30.10">
    <property type="entry name" value="Translation factors"/>
    <property type="match status" value="1"/>
</dbReference>
<dbReference type="InterPro" id="IPR017938">
    <property type="entry name" value="Riboflavin_synthase-like_b-brl"/>
</dbReference>
<dbReference type="Pfam" id="PF08021">
    <property type="entry name" value="FAD_binding_9"/>
    <property type="match status" value="1"/>
</dbReference>
<dbReference type="Proteomes" id="UP000319769">
    <property type="component" value="Unassembled WGS sequence"/>
</dbReference>
<sequence length="440" mass="47840">MPTAVCYATVLAARRVTPGMLRLTFGGPEVSGLTSGGYDQRVKLFIPPAGQLVPRLPLGEDWYGEYRAMPVEARPILRTYTIRAHRPEAGEFDIDFAAHGHDGPATDWARRARPGDILGIVAPAKGTVAPAGVEYRPGEADWQLFVGDETALPAIGSIIEALPERAKALAFLDVASPSDTQRFTTAGDVQVRWLPRSARGSTTLEALRATEFPAGRPYGWVAGEAKLARAVHRQLTERGWRDDWIYCAGYWKGSPVTEVASEAELRTIVEPPHEAIAEKSISYVDPVSAEFLARSTFFLLATGGEDGALDLSPRGDPAGSIVVLDEGRGIAIADRRGNRRLDSMRNILRDPGVAMLFIVPGIEHALRINGRARIVREESLLARLADRGKPPELALVVDIDELFVHCGQALKRSALWEPSRWPRGPVPTAGELFKSHTGLG</sequence>
<keyword evidence="3" id="KW-1185">Reference proteome</keyword>
<dbReference type="OrthoDB" id="3291337at2"/>
<dbReference type="Gene3D" id="3.40.50.80">
    <property type="entry name" value="Nucleotide-binding domain of ferredoxin-NADP reductase (FNR) module"/>
    <property type="match status" value="1"/>
</dbReference>
<dbReference type="RefSeq" id="WP_144750459.1">
    <property type="nucleotide sequence ID" value="NZ_VMNW02000079.1"/>
</dbReference>